<name>A0A5S3QN77_9BACI</name>
<accession>A0A5S3QN77</accession>
<evidence type="ECO:0000313" key="1">
    <source>
        <dbReference type="EMBL" id="TMN23402.1"/>
    </source>
</evidence>
<protein>
    <submittedName>
        <fullName evidence="1">DUF1641 domain-containing protein</fullName>
    </submittedName>
</protein>
<sequence>MAEKLSNVKRKEVHAETIRQHNLEEVATAVSENKEAILKGIDLLESLNQSETLDMLTALVKHREDALANVMRELNKPEYAAPVENITKLFQIAGKLDVDETRYVADRMNHAVKEAAASEATGKTSYMDLLKALKDPEINRSITMMLQFLRGMGKA</sequence>
<dbReference type="EMBL" id="VCIA01000001">
    <property type="protein sequence ID" value="TMN23402.1"/>
    <property type="molecule type" value="Genomic_DNA"/>
</dbReference>
<evidence type="ECO:0000313" key="2">
    <source>
        <dbReference type="Proteomes" id="UP000306980"/>
    </source>
</evidence>
<reference evidence="1 2" key="1">
    <citation type="submission" date="2019-05" db="EMBL/GenBank/DDBJ databases">
        <title>Genomic analysis of Lentibacillus sp. NKC220-2.</title>
        <authorList>
            <person name="Oh Y.J."/>
        </authorList>
    </citation>
    <scope>NUCLEOTIDE SEQUENCE [LARGE SCALE GENOMIC DNA]</scope>
    <source>
        <strain evidence="1 2">NKC220-2</strain>
    </source>
</reference>
<dbReference type="OrthoDB" id="147801at2"/>
<proteinExistence type="predicted"/>
<organism evidence="1 2">
    <name type="scientific">Lentibacillus cibarius</name>
    <dbReference type="NCBI Taxonomy" id="2583219"/>
    <lineage>
        <taxon>Bacteria</taxon>
        <taxon>Bacillati</taxon>
        <taxon>Bacillota</taxon>
        <taxon>Bacilli</taxon>
        <taxon>Bacillales</taxon>
        <taxon>Bacillaceae</taxon>
        <taxon>Lentibacillus</taxon>
    </lineage>
</organism>
<dbReference type="PANTHER" id="PTHR38433:SF1">
    <property type="entry name" value="DUF1641 DOMAIN-CONTAINING PROTEIN"/>
    <property type="match status" value="1"/>
</dbReference>
<comment type="caution">
    <text evidence="1">The sequence shown here is derived from an EMBL/GenBank/DDBJ whole genome shotgun (WGS) entry which is preliminary data.</text>
</comment>
<dbReference type="AlphaFoldDB" id="A0A5S3QN77"/>
<dbReference type="Proteomes" id="UP000306980">
    <property type="component" value="Unassembled WGS sequence"/>
</dbReference>
<dbReference type="PANTHER" id="PTHR38433">
    <property type="match status" value="1"/>
</dbReference>
<dbReference type="InterPro" id="IPR012440">
    <property type="entry name" value="DUF1641"/>
</dbReference>
<gene>
    <name evidence="1" type="ORF">FFL34_15840</name>
</gene>
<dbReference type="Pfam" id="PF07849">
    <property type="entry name" value="DUF1641"/>
    <property type="match status" value="1"/>
</dbReference>